<dbReference type="Pfam" id="PF10103">
    <property type="entry name" value="Zincin_2"/>
    <property type="match status" value="1"/>
</dbReference>
<name>A0ABN2T9B3_9MICO</name>
<reference evidence="2 3" key="1">
    <citation type="journal article" date="2019" name="Int. J. Syst. Evol. Microbiol.">
        <title>The Global Catalogue of Microorganisms (GCM) 10K type strain sequencing project: providing services to taxonomists for standard genome sequencing and annotation.</title>
        <authorList>
            <consortium name="The Broad Institute Genomics Platform"/>
            <consortium name="The Broad Institute Genome Sequencing Center for Infectious Disease"/>
            <person name="Wu L."/>
            <person name="Ma J."/>
        </authorList>
    </citation>
    <scope>NUCLEOTIDE SEQUENCE [LARGE SCALE GENOMIC DNA]</scope>
    <source>
        <strain evidence="2 3">JCM 14546</strain>
    </source>
</reference>
<feature type="region of interest" description="Disordered" evidence="1">
    <location>
        <begin position="72"/>
        <end position="95"/>
    </location>
</feature>
<organism evidence="2 3">
    <name type="scientific">Brevibacterium samyangense</name>
    <dbReference type="NCBI Taxonomy" id="366888"/>
    <lineage>
        <taxon>Bacteria</taxon>
        <taxon>Bacillati</taxon>
        <taxon>Actinomycetota</taxon>
        <taxon>Actinomycetes</taxon>
        <taxon>Micrococcales</taxon>
        <taxon>Brevibacteriaceae</taxon>
        <taxon>Brevibacterium</taxon>
    </lineage>
</organism>
<protein>
    <recommendedName>
        <fullName evidence="4">Hydrolase</fullName>
    </recommendedName>
</protein>
<dbReference type="EMBL" id="BAAANO010000008">
    <property type="protein sequence ID" value="GAA2002416.1"/>
    <property type="molecule type" value="Genomic_DNA"/>
</dbReference>
<dbReference type="Gene3D" id="1.20.150.30">
    <property type="entry name" value="Zincin-like metallopeptidase, N-terminal domain"/>
    <property type="match status" value="1"/>
</dbReference>
<feature type="compositionally biased region" description="Acidic residues" evidence="1">
    <location>
        <begin position="473"/>
        <end position="482"/>
    </location>
</feature>
<dbReference type="PANTHER" id="PTHR39420:SF2">
    <property type="entry name" value="HYDROLASE"/>
    <property type="match status" value="1"/>
</dbReference>
<gene>
    <name evidence="2" type="ORF">GCM10009755_08900</name>
</gene>
<dbReference type="InterPro" id="IPR018766">
    <property type="entry name" value="Zinicin_2"/>
</dbReference>
<feature type="region of interest" description="Disordered" evidence="1">
    <location>
        <begin position="407"/>
        <end position="432"/>
    </location>
</feature>
<dbReference type="InterPro" id="IPR042271">
    <property type="entry name" value="Zinicin_2_N"/>
</dbReference>
<evidence type="ECO:0000313" key="3">
    <source>
        <dbReference type="Proteomes" id="UP001500755"/>
    </source>
</evidence>
<keyword evidence="3" id="KW-1185">Reference proteome</keyword>
<accession>A0ABN2T9B3</accession>
<feature type="region of interest" description="Disordered" evidence="1">
    <location>
        <begin position="28"/>
        <end position="57"/>
    </location>
</feature>
<dbReference type="SUPFAM" id="SSF55486">
    <property type="entry name" value="Metalloproteases ('zincins'), catalytic domain"/>
    <property type="match status" value="1"/>
</dbReference>
<sequence>MTDKNDKDPEDNPFGDIFGMFFGPNGQFGGAFGPQGGAGASGTPGGQGGGLPFDPSMLGGLLSQLQGMMAGGGAEATAKQSATRTIPTPDPAVNDDVRRATTDAFRLAELWLEAVTDVSPGNGEPVALSRRDWVERSLPGWQELVDPVRANMNGAMNENMAAQMPEELRPMLQGASQMFAAMGDSMFGMQLGEALGALSGSVLGGTDTGLPLLGTTPALVEANVTGAAAEMGVETTELRIYLAVRELAHLWLYARSPWLAGHVTTALAKYAAGVEIDMSRIQDLTANLDPSNLEKLSEDIRSGLLAPQPTEAQEQAKETLTNVLSVVEGWVDVVTHAACSGLTHRDEIREALRNRLVVESEADRTFAGLLGIQLRPTRLRDAAALFTYLERSEGAEARDAVFTHPDLLPTTADLDDPLGYRERRTQDWSTDTDLDEALSRILAEGLSDGTSSTEGSDTTAEGSDTTAEGSDTTADDSSEDGDDPGRPDDRDR</sequence>
<feature type="region of interest" description="Disordered" evidence="1">
    <location>
        <begin position="444"/>
        <end position="492"/>
    </location>
</feature>
<dbReference type="NCBIfam" id="TIGR03624">
    <property type="entry name" value="putative hydrolase"/>
    <property type="match status" value="1"/>
</dbReference>
<feature type="compositionally biased region" description="Basic and acidic residues" evidence="1">
    <location>
        <begin position="483"/>
        <end position="492"/>
    </location>
</feature>
<feature type="compositionally biased region" description="Gly residues" evidence="1">
    <location>
        <begin position="28"/>
        <end position="51"/>
    </location>
</feature>
<dbReference type="Proteomes" id="UP001500755">
    <property type="component" value="Unassembled WGS sequence"/>
</dbReference>
<proteinExistence type="predicted"/>
<evidence type="ECO:0000256" key="1">
    <source>
        <dbReference type="SAM" id="MobiDB-lite"/>
    </source>
</evidence>
<comment type="caution">
    <text evidence="2">The sequence shown here is derived from an EMBL/GenBank/DDBJ whole genome shotgun (WGS) entry which is preliminary data.</text>
</comment>
<dbReference type="PANTHER" id="PTHR39420">
    <property type="match status" value="1"/>
</dbReference>
<evidence type="ECO:0000313" key="2">
    <source>
        <dbReference type="EMBL" id="GAA2002416.1"/>
    </source>
</evidence>
<dbReference type="RefSeq" id="WP_344307347.1">
    <property type="nucleotide sequence ID" value="NZ_BAAANO010000008.1"/>
</dbReference>
<feature type="compositionally biased region" description="Low complexity" evidence="1">
    <location>
        <begin position="444"/>
        <end position="472"/>
    </location>
</feature>
<evidence type="ECO:0008006" key="4">
    <source>
        <dbReference type="Google" id="ProtNLM"/>
    </source>
</evidence>